<dbReference type="EMBL" id="MG640601">
    <property type="protein sequence ID" value="AYF52691.1"/>
    <property type="molecule type" value="Genomic_DNA"/>
</dbReference>
<geneLocation type="plasmid" evidence="1">
    <name>pEMSRR6</name>
</geneLocation>
<dbReference type="RefSeq" id="WP_002350598.1">
    <property type="nucleotide sequence ID" value="NZ_AP022343.1"/>
</dbReference>
<organism evidence="1">
    <name type="scientific">Enterococcus faecium</name>
    <name type="common">Streptococcus faecium</name>
    <dbReference type="NCBI Taxonomy" id="1352"/>
    <lineage>
        <taxon>Bacteria</taxon>
        <taxon>Bacillati</taxon>
        <taxon>Bacillota</taxon>
        <taxon>Bacilli</taxon>
        <taxon>Lactobacillales</taxon>
        <taxon>Enterococcaceae</taxon>
        <taxon>Enterococcus</taxon>
    </lineage>
</organism>
<evidence type="ECO:0000313" key="1">
    <source>
        <dbReference type="EMBL" id="AYF52691.1"/>
    </source>
</evidence>
<accession>A0A3G1TV02</accession>
<protein>
    <submittedName>
        <fullName evidence="1">Uncharacterized protein</fullName>
    </submittedName>
</protein>
<name>A0A3G1TV02_ENTFC</name>
<keyword evidence="1" id="KW-0614">Plasmid</keyword>
<dbReference type="GeneID" id="66455722"/>
<sequence>MEGMDFLDHEDLVDFGYTWKGMVGISRSLANAFYERNYAVYVLYDDDTESLVDEEYKLDLENVLYGIEKEDLAKYIFSWLGQ</sequence>
<dbReference type="AlphaFoldDB" id="A0A3G1TV02"/>
<reference evidence="1" key="1">
    <citation type="submission" date="2017-11" db="EMBL/GenBank/DDBJ databases">
        <title>The Silenced vanM Gene Cluster on Plasmid was Prevalent in Clinical Isolates of Enterococci from Hangzhou, China.</title>
        <authorList>
            <person name="Sun L."/>
            <person name="Qu T."/>
            <person name="Chen Y."/>
            <person name="Fu Y."/>
            <person name="Yang Q."/>
            <person name="Yu Y."/>
        </authorList>
    </citation>
    <scope>NUCLEOTIDE SEQUENCE</scope>
    <source>
        <strain evidence="1">SRR6</strain>
        <plasmid evidence="1">pEMSRR6</plasmid>
    </source>
</reference>
<proteinExistence type="predicted"/>